<reference evidence="2" key="1">
    <citation type="journal article" date="2020" name="mSystems">
        <title>Genome- and Community-Level Interaction Insights into Carbon Utilization and Element Cycling Functions of Hydrothermarchaeota in Hydrothermal Sediment.</title>
        <authorList>
            <person name="Zhou Z."/>
            <person name="Liu Y."/>
            <person name="Xu W."/>
            <person name="Pan J."/>
            <person name="Luo Z.H."/>
            <person name="Li M."/>
        </authorList>
    </citation>
    <scope>NUCLEOTIDE SEQUENCE [LARGE SCALE GENOMIC DNA]</scope>
    <source>
        <strain evidence="2">SpSt-210</strain>
    </source>
</reference>
<dbReference type="InterPro" id="IPR024455">
    <property type="entry name" value="Phage_capsid"/>
</dbReference>
<dbReference type="SUPFAM" id="SSF56563">
    <property type="entry name" value="Major capsid protein gp5"/>
    <property type="match status" value="1"/>
</dbReference>
<name>A0A831X8V4_9BACT</name>
<proteinExistence type="predicted"/>
<evidence type="ECO:0000313" key="2">
    <source>
        <dbReference type="EMBL" id="HEG91675.1"/>
    </source>
</evidence>
<dbReference type="EMBL" id="DSIY01000225">
    <property type="protein sequence ID" value="HEG91675.1"/>
    <property type="molecule type" value="Genomic_DNA"/>
</dbReference>
<evidence type="ECO:0000256" key="1">
    <source>
        <dbReference type="ARBA" id="ARBA00004328"/>
    </source>
</evidence>
<accession>A0A831X8V4</accession>
<comment type="subcellular location">
    <subcellularLocation>
        <location evidence="1">Virion</location>
    </subcellularLocation>
</comment>
<dbReference type="AlphaFoldDB" id="A0A831X8V4"/>
<gene>
    <name evidence="2" type="ORF">ENP34_09600</name>
</gene>
<protein>
    <submittedName>
        <fullName evidence="2">Phage major capsid protein</fullName>
    </submittedName>
</protein>
<dbReference type="InterPro" id="IPR048813">
    <property type="entry name" value="GP7-like"/>
</dbReference>
<organism evidence="2">
    <name type="scientific">Thermorudis peleae</name>
    <dbReference type="NCBI Taxonomy" id="1382356"/>
    <lineage>
        <taxon>Bacteria</taxon>
        <taxon>Pseudomonadati</taxon>
        <taxon>Thermomicrobiota</taxon>
        <taxon>Thermomicrobia</taxon>
        <taxon>Thermomicrobia incertae sedis</taxon>
        <taxon>Thermorudis</taxon>
    </lineage>
</organism>
<comment type="caution">
    <text evidence="2">The sequence shown here is derived from an EMBL/GenBank/DDBJ whole genome shotgun (WGS) entry which is preliminary data.</text>
</comment>
<sequence length="295" mass="32070">MAMTKVEAAKLTNDLLLRGVIETIVKESSVLLMLPFMEVTGTALTYNREATMPQAQFYDVGDTWSEATPTFTQVTVPLRILGGDADIDNFLQQTYANPNDLEAVVLESRAKAVAHAFTESFYIGDTAVNPKSFDGLRKLVPAAQTISPGANGGSLTLDLMDQLIDLVKPGKPDALLMSKRTRRKLSALRRASGNLLETDVDQFGRRALYYDGIPILVDDFIPDNETLGTGTNLSSIYAVKFGSAGVMGLENGGIQVVRVGDLETKDASRWRVKWYVSLAVFSELGVARLQGITAN</sequence>
<dbReference type="NCBIfam" id="TIGR01554">
    <property type="entry name" value="major_cap_HK97"/>
    <property type="match status" value="1"/>
</dbReference>
<dbReference type="NCBIfam" id="NF045672">
    <property type="entry name" value="MCP_gp7_epsi_15"/>
    <property type="match status" value="1"/>
</dbReference>